<dbReference type="InterPro" id="IPR008271">
    <property type="entry name" value="Ser/Thr_kinase_AS"/>
</dbReference>
<protein>
    <recommendedName>
        <fullName evidence="5">Protein kinase domain-containing protein</fullName>
    </recommendedName>
</protein>
<dbReference type="CDD" id="cd14014">
    <property type="entry name" value="STKc_PknB_like"/>
    <property type="match status" value="1"/>
</dbReference>
<dbReference type="Proteomes" id="UP000078428">
    <property type="component" value="Unassembled WGS sequence"/>
</dbReference>
<evidence type="ECO:0000256" key="2">
    <source>
        <dbReference type="ARBA" id="ARBA00022741"/>
    </source>
</evidence>
<dbReference type="AlphaFoldDB" id="A0A178MHN3"/>
<reference evidence="6 7" key="1">
    <citation type="submission" date="2016-04" db="EMBL/GenBank/DDBJ databases">
        <title>Draft genome sequence of freshwater magnetotactic bacteria Magnetospirillum marisnigri SP-1 and Magnetospirillum moscoviense BB-1.</title>
        <authorList>
            <person name="Koziaeva V."/>
            <person name="Dziuba M.V."/>
            <person name="Ivanov T.M."/>
            <person name="Kuznetsov B."/>
            <person name="Grouzdev D.S."/>
        </authorList>
    </citation>
    <scope>NUCLEOTIDE SEQUENCE [LARGE SCALE GENOMIC DNA]</scope>
    <source>
        <strain evidence="6 7">SP-1</strain>
    </source>
</reference>
<dbReference type="EMBL" id="LWQT01000080">
    <property type="protein sequence ID" value="OAN47524.1"/>
    <property type="molecule type" value="Genomic_DNA"/>
</dbReference>
<dbReference type="Gene3D" id="1.10.510.10">
    <property type="entry name" value="Transferase(Phosphotransferase) domain 1"/>
    <property type="match status" value="1"/>
</dbReference>
<dbReference type="SMART" id="SM00220">
    <property type="entry name" value="S_TKc"/>
    <property type="match status" value="1"/>
</dbReference>
<evidence type="ECO:0000256" key="3">
    <source>
        <dbReference type="ARBA" id="ARBA00022777"/>
    </source>
</evidence>
<keyword evidence="4" id="KW-0067">ATP-binding</keyword>
<gene>
    <name evidence="6" type="ORF">A6A04_20320</name>
</gene>
<evidence type="ECO:0000256" key="4">
    <source>
        <dbReference type="ARBA" id="ARBA00022840"/>
    </source>
</evidence>
<keyword evidence="2" id="KW-0547">Nucleotide-binding</keyword>
<keyword evidence="3" id="KW-0418">Kinase</keyword>
<evidence type="ECO:0000259" key="5">
    <source>
        <dbReference type="PROSITE" id="PS50011"/>
    </source>
</evidence>
<keyword evidence="7" id="KW-1185">Reference proteome</keyword>
<dbReference type="GO" id="GO:0005524">
    <property type="term" value="F:ATP binding"/>
    <property type="evidence" value="ECO:0007669"/>
    <property type="project" value="UniProtKB-KW"/>
</dbReference>
<dbReference type="PROSITE" id="PS50011">
    <property type="entry name" value="PROTEIN_KINASE_DOM"/>
    <property type="match status" value="1"/>
</dbReference>
<dbReference type="SUPFAM" id="SSF56112">
    <property type="entry name" value="Protein kinase-like (PK-like)"/>
    <property type="match status" value="1"/>
</dbReference>
<keyword evidence="1" id="KW-0808">Transferase</keyword>
<evidence type="ECO:0000313" key="6">
    <source>
        <dbReference type="EMBL" id="OAN47524.1"/>
    </source>
</evidence>
<dbReference type="Pfam" id="PF00069">
    <property type="entry name" value="Pkinase"/>
    <property type="match status" value="1"/>
</dbReference>
<dbReference type="PANTHER" id="PTHR43289:SF6">
    <property type="entry name" value="SERINE_THREONINE-PROTEIN KINASE NEKL-3"/>
    <property type="match status" value="1"/>
</dbReference>
<dbReference type="GO" id="GO:0004674">
    <property type="term" value="F:protein serine/threonine kinase activity"/>
    <property type="evidence" value="ECO:0007669"/>
    <property type="project" value="TreeGrafter"/>
</dbReference>
<dbReference type="PANTHER" id="PTHR43289">
    <property type="entry name" value="MITOGEN-ACTIVATED PROTEIN KINASE KINASE KINASE 20-RELATED"/>
    <property type="match status" value="1"/>
</dbReference>
<dbReference type="Gene3D" id="3.30.200.20">
    <property type="entry name" value="Phosphorylase Kinase, domain 1"/>
    <property type="match status" value="1"/>
</dbReference>
<evidence type="ECO:0000313" key="7">
    <source>
        <dbReference type="Proteomes" id="UP000078428"/>
    </source>
</evidence>
<name>A0A178MHN3_9PROT</name>
<evidence type="ECO:0000256" key="1">
    <source>
        <dbReference type="ARBA" id="ARBA00022679"/>
    </source>
</evidence>
<comment type="caution">
    <text evidence="6">The sequence shown here is derived from an EMBL/GenBank/DDBJ whole genome shotgun (WGS) entry which is preliminary data.</text>
</comment>
<sequence length="279" mass="29978">MTERIGPYRVVRFLIKTAFSRLFLADDDGLGRRVVIKVFDVDPVTPEPPFPLAEWHRRFLLEGRIMARLDHPNLLGVHEMGITASNAPYLVLPFMQANLPRLIGLDLGPGQREGASEIELPKALPQAEAIRILGRILDAVAYLHAKGMVHRDIKPANILLSVRENGQPKLCDFGMVKLGSARDVPPGAWIGTPAYLSPEQLADAGLASSASDVFSMGVLAWRMLLGELPPVDGPIPPDALAALPSHLAKAITAAMAPDPAARPTAAGMRQTLLGLPALG</sequence>
<proteinExistence type="predicted"/>
<dbReference type="InterPro" id="IPR000719">
    <property type="entry name" value="Prot_kinase_dom"/>
</dbReference>
<feature type="domain" description="Protein kinase" evidence="5">
    <location>
        <begin position="8"/>
        <end position="279"/>
    </location>
</feature>
<organism evidence="6 7">
    <name type="scientific">Paramagnetospirillum marisnigri</name>
    <dbReference type="NCBI Taxonomy" id="1285242"/>
    <lineage>
        <taxon>Bacteria</taxon>
        <taxon>Pseudomonadati</taxon>
        <taxon>Pseudomonadota</taxon>
        <taxon>Alphaproteobacteria</taxon>
        <taxon>Rhodospirillales</taxon>
        <taxon>Magnetospirillaceae</taxon>
        <taxon>Paramagnetospirillum</taxon>
    </lineage>
</organism>
<dbReference type="PROSITE" id="PS00108">
    <property type="entry name" value="PROTEIN_KINASE_ST"/>
    <property type="match status" value="1"/>
</dbReference>
<dbReference type="STRING" id="1285242.A6A04_20320"/>
<dbReference type="InterPro" id="IPR011009">
    <property type="entry name" value="Kinase-like_dom_sf"/>
</dbReference>
<accession>A0A178MHN3</accession>